<dbReference type="AlphaFoldDB" id="A0A2T2WCU8"/>
<dbReference type="InterPro" id="IPR005656">
    <property type="entry name" value="MmgE_PrpD"/>
</dbReference>
<dbReference type="InterPro" id="IPR036148">
    <property type="entry name" value="MmgE/PrpD_sf"/>
</dbReference>
<accession>A0A2T2WCU8</accession>
<dbReference type="InterPro" id="IPR042183">
    <property type="entry name" value="MmgE/PrpD_sf_1"/>
</dbReference>
<evidence type="ECO:0000313" key="4">
    <source>
        <dbReference type="Proteomes" id="UP000241848"/>
    </source>
</evidence>
<proteinExistence type="inferred from homology"/>
<dbReference type="SUPFAM" id="SSF103378">
    <property type="entry name" value="2-methylcitrate dehydratase PrpD"/>
    <property type="match status" value="1"/>
</dbReference>
<feature type="domain" description="MmgE/PrpD N-terminal" evidence="2">
    <location>
        <begin position="22"/>
        <end position="181"/>
    </location>
</feature>
<comment type="caution">
    <text evidence="3">The sequence shown here is derived from an EMBL/GenBank/DDBJ whole genome shotgun (WGS) entry which is preliminary data.</text>
</comment>
<evidence type="ECO:0000313" key="3">
    <source>
        <dbReference type="EMBL" id="PSR20058.1"/>
    </source>
</evidence>
<dbReference type="Proteomes" id="UP000241848">
    <property type="component" value="Unassembled WGS sequence"/>
</dbReference>
<dbReference type="Gene3D" id="1.10.4100.10">
    <property type="entry name" value="2-methylcitrate dehydratase PrpD"/>
    <property type="match status" value="1"/>
</dbReference>
<gene>
    <name evidence="3" type="ORF">C7B45_16745</name>
</gene>
<dbReference type="GO" id="GO:0016829">
    <property type="term" value="F:lyase activity"/>
    <property type="evidence" value="ECO:0007669"/>
    <property type="project" value="InterPro"/>
</dbReference>
<dbReference type="InterPro" id="IPR045336">
    <property type="entry name" value="MmgE_PrpD_N"/>
</dbReference>
<dbReference type="PANTHER" id="PTHR16943">
    <property type="entry name" value="2-METHYLCITRATE DEHYDRATASE-RELATED"/>
    <property type="match status" value="1"/>
</dbReference>
<evidence type="ECO:0000259" key="2">
    <source>
        <dbReference type="Pfam" id="PF03972"/>
    </source>
</evidence>
<protein>
    <recommendedName>
        <fullName evidence="2">MmgE/PrpD N-terminal domain-containing protein</fullName>
    </recommendedName>
</protein>
<comment type="similarity">
    <text evidence="1">Belongs to the PrpD family.</text>
</comment>
<organism evidence="3 4">
    <name type="scientific">Sulfobacillus acidophilus</name>
    <dbReference type="NCBI Taxonomy" id="53633"/>
    <lineage>
        <taxon>Bacteria</taxon>
        <taxon>Bacillati</taxon>
        <taxon>Bacillota</taxon>
        <taxon>Clostridia</taxon>
        <taxon>Eubacteriales</taxon>
        <taxon>Clostridiales Family XVII. Incertae Sedis</taxon>
        <taxon>Sulfobacillus</taxon>
    </lineage>
</organism>
<sequence>MGGIEYELVQQVIPHLEDMTAWSSRAQMVLADTVVVMLKGAQEPEIERLASALSLSGGNATLLAGDLPSTADRAAFVNATGGTFLELDEGVRPTGHPAIHLVPALLADTEERSGDASVQHLLKSLVLGYEVVARLAAAVKFDQEVHPHGHIGSVGVAAAVTYLRTENPEKVAHSMSVAGSLPLRTNWRPHHNPNGDGICTEGFLVFVRLVLYDRGIARVVPKGIAPQ</sequence>
<name>A0A2T2WCU8_9FIRM</name>
<reference evidence="3 4" key="1">
    <citation type="journal article" date="2014" name="BMC Genomics">
        <title>Comparison of environmental and isolate Sulfobacillus genomes reveals diverse carbon, sulfur, nitrogen, and hydrogen metabolisms.</title>
        <authorList>
            <person name="Justice N.B."/>
            <person name="Norman A."/>
            <person name="Brown C.T."/>
            <person name="Singh A."/>
            <person name="Thomas B.C."/>
            <person name="Banfield J.F."/>
        </authorList>
    </citation>
    <scope>NUCLEOTIDE SEQUENCE [LARGE SCALE GENOMIC DNA]</scope>
    <source>
        <strain evidence="3">AMDSBA3</strain>
    </source>
</reference>
<dbReference type="PANTHER" id="PTHR16943:SF8">
    <property type="entry name" value="2-METHYLCITRATE DEHYDRATASE"/>
    <property type="match status" value="1"/>
</dbReference>
<dbReference type="EMBL" id="PXYV01000091">
    <property type="protein sequence ID" value="PSR20058.1"/>
    <property type="molecule type" value="Genomic_DNA"/>
</dbReference>
<dbReference type="Pfam" id="PF03972">
    <property type="entry name" value="MmgE_PrpD_N"/>
    <property type="match status" value="1"/>
</dbReference>
<evidence type="ECO:0000256" key="1">
    <source>
        <dbReference type="ARBA" id="ARBA00006174"/>
    </source>
</evidence>